<protein>
    <submittedName>
        <fullName evidence="1">Uncharacterized protein</fullName>
    </submittedName>
</protein>
<name>A0A4E0RXW0_FASHE</name>
<gene>
    <name evidence="1" type="ORF">D915_000772</name>
</gene>
<accession>A0A4E0RXW0</accession>
<evidence type="ECO:0000313" key="2">
    <source>
        <dbReference type="Proteomes" id="UP000230066"/>
    </source>
</evidence>
<organism evidence="1 2">
    <name type="scientific">Fasciola hepatica</name>
    <name type="common">Liver fluke</name>
    <dbReference type="NCBI Taxonomy" id="6192"/>
    <lineage>
        <taxon>Eukaryota</taxon>
        <taxon>Metazoa</taxon>
        <taxon>Spiralia</taxon>
        <taxon>Lophotrochozoa</taxon>
        <taxon>Platyhelminthes</taxon>
        <taxon>Trematoda</taxon>
        <taxon>Digenea</taxon>
        <taxon>Plagiorchiida</taxon>
        <taxon>Echinostomata</taxon>
        <taxon>Echinostomatoidea</taxon>
        <taxon>Fasciolidae</taxon>
        <taxon>Fasciola</taxon>
    </lineage>
</organism>
<dbReference type="EMBL" id="JXXN02000166">
    <property type="protein sequence ID" value="THD28378.1"/>
    <property type="molecule type" value="Genomic_DNA"/>
</dbReference>
<sequence>MICLSQMIPGLIRATHSTFVIGVVILLSLVKSMYTVPDHSQLQNTHDGLSNKDSLPDRTEYFHDYAYFKPSRKKMRKLEDDPEEENHLNHRKRLRPNETTWQKTFVDRAHIYMTRDSNSVLDDRRIPMNQQRLDDLDNLSVQTTADQECNAGKSSMTKGIQTTADQECNAGKSSMTKGVQTTADQECNAGKSSMTKDQSGKQCQSVDIPSVQTTGDQECNAGKSSMTKGVHPNADRECAAGRATLTTDLNATGNAVSGTKATVASHGTKPLCVTDVEPECTNFVTGIWS</sequence>
<comment type="caution">
    <text evidence="1">The sequence shown here is derived from an EMBL/GenBank/DDBJ whole genome shotgun (WGS) entry which is preliminary data.</text>
</comment>
<evidence type="ECO:0000313" key="1">
    <source>
        <dbReference type="EMBL" id="THD28378.1"/>
    </source>
</evidence>
<dbReference type="Proteomes" id="UP000230066">
    <property type="component" value="Unassembled WGS sequence"/>
</dbReference>
<keyword evidence="2" id="KW-1185">Reference proteome</keyword>
<proteinExistence type="predicted"/>
<dbReference type="AlphaFoldDB" id="A0A4E0RXW0"/>
<reference evidence="1" key="1">
    <citation type="submission" date="2019-03" db="EMBL/GenBank/DDBJ databases">
        <title>Improved annotation for the trematode Fasciola hepatica.</title>
        <authorList>
            <person name="Choi Y.-J."/>
            <person name="Martin J."/>
            <person name="Mitreva M."/>
        </authorList>
    </citation>
    <scope>NUCLEOTIDE SEQUENCE [LARGE SCALE GENOMIC DNA]</scope>
</reference>